<keyword evidence="1" id="KW-0732">Signal</keyword>
<evidence type="ECO:0000313" key="2">
    <source>
        <dbReference type="EMBL" id="EHH27936.1"/>
    </source>
</evidence>
<dbReference type="PANTHER" id="PTHR12138">
    <property type="entry name" value="PRIMATE-EXPANDED PROTEIN FAMILY"/>
    <property type="match status" value="1"/>
</dbReference>
<evidence type="ECO:0000256" key="1">
    <source>
        <dbReference type="SAM" id="SignalP"/>
    </source>
</evidence>
<feature type="non-terminal residue" evidence="2">
    <location>
        <position position="1"/>
    </location>
</feature>
<accession>G7MY81</accession>
<proteinExistence type="predicted"/>
<organism evidence="2">
    <name type="scientific">Macaca mulatta</name>
    <name type="common">Rhesus macaque</name>
    <dbReference type="NCBI Taxonomy" id="9544"/>
    <lineage>
        <taxon>Eukaryota</taxon>
        <taxon>Metazoa</taxon>
        <taxon>Chordata</taxon>
        <taxon>Craniata</taxon>
        <taxon>Vertebrata</taxon>
        <taxon>Euteleostomi</taxon>
        <taxon>Mammalia</taxon>
        <taxon>Eutheria</taxon>
        <taxon>Euarchontoglires</taxon>
        <taxon>Primates</taxon>
        <taxon>Haplorrhini</taxon>
        <taxon>Catarrhini</taxon>
        <taxon>Cercopithecidae</taxon>
        <taxon>Cercopithecinae</taxon>
        <taxon>Macaca</taxon>
    </lineage>
</organism>
<feature type="chain" id="PRO_5003500298" evidence="1">
    <location>
        <begin position="21"/>
        <end position="70"/>
    </location>
</feature>
<name>G7MY81_MACMU</name>
<dbReference type="EMBL" id="CM001259">
    <property type="protein sequence ID" value="EHH27936.1"/>
    <property type="molecule type" value="Genomic_DNA"/>
</dbReference>
<protein>
    <submittedName>
        <fullName evidence="2">Uncharacterized protein</fullName>
    </submittedName>
</protein>
<gene>
    <name evidence="2" type="ORF">EGK_18253</name>
</gene>
<dbReference type="PANTHER" id="PTHR12138:SF162">
    <property type="entry name" value="CHROMOSOME UNDETERMINED SCAFFOLD_275, WHOLE GENOME SHOTGUN SEQUENCE"/>
    <property type="match status" value="1"/>
</dbReference>
<reference evidence="2" key="1">
    <citation type="journal article" date="2011" name="Nat. Biotechnol.">
        <title>Genome sequencing and comparison of two nonhuman primate animal models, the cynomolgus and Chinese rhesus macaques.</title>
        <authorList>
            <person name="Yan G."/>
            <person name="Zhang G."/>
            <person name="Fang X."/>
            <person name="Zhang Y."/>
            <person name="Li C."/>
            <person name="Ling F."/>
            <person name="Cooper D.N."/>
            <person name="Li Q."/>
            <person name="Li Y."/>
            <person name="van Gool A.J."/>
            <person name="Du H."/>
            <person name="Chen J."/>
            <person name="Chen R."/>
            <person name="Zhang P."/>
            <person name="Huang Z."/>
            <person name="Thompson J.R."/>
            <person name="Meng Y."/>
            <person name="Bai Y."/>
            <person name="Wang J."/>
            <person name="Zhuo M."/>
            <person name="Wang T."/>
            <person name="Huang Y."/>
            <person name="Wei L."/>
            <person name="Li J."/>
            <person name="Wang Z."/>
            <person name="Hu H."/>
            <person name="Yang P."/>
            <person name="Le L."/>
            <person name="Stenson P.D."/>
            <person name="Li B."/>
            <person name="Liu X."/>
            <person name="Ball E.V."/>
            <person name="An N."/>
            <person name="Huang Q."/>
            <person name="Zhang Y."/>
            <person name="Fan W."/>
            <person name="Zhang X."/>
            <person name="Li Y."/>
            <person name="Wang W."/>
            <person name="Katze M.G."/>
            <person name="Su B."/>
            <person name="Nielsen R."/>
            <person name="Yang H."/>
            <person name="Wang J."/>
            <person name="Wang X."/>
            <person name="Wang J."/>
        </authorList>
    </citation>
    <scope>NUCLEOTIDE SEQUENCE [LARGE SCALE GENOMIC DNA]</scope>
    <source>
        <strain evidence="2">CR-5</strain>
    </source>
</reference>
<dbReference type="AlphaFoldDB" id="G7MY81"/>
<sequence length="70" mass="7692">FLFVCLFVLKQGLLLPRLECSGPIIIHSSLELLGSSNPPTSASHVASTTGECHHTQLIFVFFVEMGFHHV</sequence>
<feature type="non-terminal residue" evidence="2">
    <location>
        <position position="70"/>
    </location>
</feature>
<dbReference type="Proteomes" id="UP000013456">
    <property type="component" value="Chromosome 7"/>
</dbReference>
<dbReference type="PRINTS" id="PR02045">
    <property type="entry name" value="F138DOMAIN"/>
</dbReference>
<feature type="signal peptide" evidence="1">
    <location>
        <begin position="1"/>
        <end position="20"/>
    </location>
</feature>